<dbReference type="Proteomes" id="UP000095287">
    <property type="component" value="Unplaced"/>
</dbReference>
<protein>
    <submittedName>
        <fullName evidence="2">TIGR04141 family sporadically distributed protein</fullName>
    </submittedName>
</protein>
<proteinExistence type="predicted"/>
<keyword evidence="1" id="KW-1185">Reference proteome</keyword>
<reference evidence="2" key="1">
    <citation type="submission" date="2016-11" db="UniProtKB">
        <authorList>
            <consortium name="WormBaseParasite"/>
        </authorList>
    </citation>
    <scope>IDENTIFICATION</scope>
</reference>
<sequence length="404" mass="46317">VDALCATLLKKELGRLQKIGRPWTSTVTTHYSRRREFDVHLGVNPEGTQVWIEVKQIDALIPQNVDFASLSGNDRIQGIWVADPAFGAQPEKMPLERFKTKVLPLLNSLADAYDLEISSSRRYLHCLTDSLFSGLRALALKIETGYLGGKCIEFIEQQIRIGHLRELELRGGKWPQSMEALLKSFLRSPTFRSLDLRKTDLTIDVEMLIHILERFLEGDLRIGTRLYGKQSEDVKDFRRTIFPGNTLPLLGRFPRPHRRFAMDYSAAIWSGPRQERLAFYFAGTDLSVHLSAPSVFYFRGEAQAMESVPVAFVDALCATLSKEDFRKLPQLGRPWSRTAVTHFIRRREFAVYLQVHPKGTEVWIHVNQIDRFEGFEDIARSLKMPMDRFRTKLLPVLTSLADVL</sequence>
<dbReference type="AlphaFoldDB" id="A0A1I8ACC1"/>
<evidence type="ECO:0000313" key="2">
    <source>
        <dbReference type="WBParaSite" id="L893_g3992.t1"/>
    </source>
</evidence>
<evidence type="ECO:0000313" key="1">
    <source>
        <dbReference type="Proteomes" id="UP000095287"/>
    </source>
</evidence>
<accession>A0A1I8ACC1</accession>
<dbReference type="WBParaSite" id="L893_g3992.t1">
    <property type="protein sequence ID" value="L893_g3992.t1"/>
    <property type="gene ID" value="L893_g3992"/>
</dbReference>
<organism evidence="1 2">
    <name type="scientific">Steinernema glaseri</name>
    <dbReference type="NCBI Taxonomy" id="37863"/>
    <lineage>
        <taxon>Eukaryota</taxon>
        <taxon>Metazoa</taxon>
        <taxon>Ecdysozoa</taxon>
        <taxon>Nematoda</taxon>
        <taxon>Chromadorea</taxon>
        <taxon>Rhabditida</taxon>
        <taxon>Tylenchina</taxon>
        <taxon>Panagrolaimomorpha</taxon>
        <taxon>Strongyloidoidea</taxon>
        <taxon>Steinernematidae</taxon>
        <taxon>Steinernema</taxon>
    </lineage>
</organism>
<name>A0A1I8ACC1_9BILA</name>